<comment type="caution">
    <text evidence="6">The sequence shown here is derived from an EMBL/GenBank/DDBJ whole genome shotgun (WGS) entry which is preliminary data.</text>
</comment>
<dbReference type="CDD" id="cd12107">
    <property type="entry name" value="Hemerythrin"/>
    <property type="match status" value="1"/>
</dbReference>
<sequence length="206" mass="24029">MLPAWSNEYSVHNETIDAEHRKLFELAHRVEVAANKAANRSELKDILAEFFNYMRVHFAHEEEYMKSIGYPELSNHKEIHKEFTRNVASLVKNSHSINDLKESLLIIARDWLIGHIMQEDKRIEEWNAVQIANNTKAVLDKQTNPSCSLDQKPLSCKLEDKPAVYVYQCHCKIHKVSESTHNKINKIDANVVCKECKYPLQFLRQE</sequence>
<dbReference type="Gene3D" id="1.20.120.50">
    <property type="entry name" value="Hemerythrin-like"/>
    <property type="match status" value="1"/>
</dbReference>
<organism evidence="6 7">
    <name type="scientific">Helicobacter equorum</name>
    <dbReference type="NCBI Taxonomy" id="361872"/>
    <lineage>
        <taxon>Bacteria</taxon>
        <taxon>Pseudomonadati</taxon>
        <taxon>Campylobacterota</taxon>
        <taxon>Epsilonproteobacteria</taxon>
        <taxon>Campylobacterales</taxon>
        <taxon>Helicobacteraceae</taxon>
        <taxon>Helicobacter</taxon>
    </lineage>
</organism>
<accession>A0A3D8IS40</accession>
<evidence type="ECO:0000259" key="5">
    <source>
        <dbReference type="Pfam" id="PF01814"/>
    </source>
</evidence>
<keyword evidence="2" id="KW-0561">Oxygen transport</keyword>
<dbReference type="NCBIfam" id="NF033749">
    <property type="entry name" value="bact_hemeryth"/>
    <property type="match status" value="1"/>
</dbReference>
<dbReference type="OrthoDB" id="9774644at2"/>
<proteinExistence type="inferred from homology"/>
<name>A0A3D8IS40_9HELI</name>
<dbReference type="Pfam" id="PF01814">
    <property type="entry name" value="Hemerythrin"/>
    <property type="match status" value="1"/>
</dbReference>
<dbReference type="PROSITE" id="PS00550">
    <property type="entry name" value="HEMERYTHRINS"/>
    <property type="match status" value="1"/>
</dbReference>
<protein>
    <submittedName>
        <fullName evidence="6">Hemerythrin family non-heme iron protein</fullName>
    </submittedName>
</protein>
<dbReference type="InterPro" id="IPR012312">
    <property type="entry name" value="Hemerythrin-like"/>
</dbReference>
<dbReference type="SUPFAM" id="SSF47188">
    <property type="entry name" value="Hemerythrin-like"/>
    <property type="match status" value="1"/>
</dbReference>
<dbReference type="GO" id="GO:0046872">
    <property type="term" value="F:metal ion binding"/>
    <property type="evidence" value="ECO:0007669"/>
    <property type="project" value="UniProtKB-KW"/>
</dbReference>
<comment type="similarity">
    <text evidence="1">Belongs to the hemerythrin family.</text>
</comment>
<evidence type="ECO:0000313" key="7">
    <source>
        <dbReference type="Proteomes" id="UP000256514"/>
    </source>
</evidence>
<dbReference type="GO" id="GO:0005344">
    <property type="term" value="F:oxygen carrier activity"/>
    <property type="evidence" value="ECO:0007669"/>
    <property type="project" value="UniProtKB-KW"/>
</dbReference>
<evidence type="ECO:0000256" key="1">
    <source>
        <dbReference type="ARBA" id="ARBA00010587"/>
    </source>
</evidence>
<feature type="domain" description="Hemerythrin-like" evidence="5">
    <location>
        <begin position="14"/>
        <end position="123"/>
    </location>
</feature>
<evidence type="ECO:0000256" key="2">
    <source>
        <dbReference type="ARBA" id="ARBA00022621"/>
    </source>
</evidence>
<dbReference type="InterPro" id="IPR050669">
    <property type="entry name" value="Hemerythrin"/>
</dbReference>
<dbReference type="AlphaFoldDB" id="A0A3D8IS40"/>
<dbReference type="PANTHER" id="PTHR37164:SF1">
    <property type="entry name" value="BACTERIOHEMERYTHRIN"/>
    <property type="match status" value="1"/>
</dbReference>
<keyword evidence="4" id="KW-0408">Iron</keyword>
<keyword evidence="7" id="KW-1185">Reference proteome</keyword>
<keyword evidence="3" id="KW-0479">Metal-binding</keyword>
<dbReference type="InterPro" id="IPR035938">
    <property type="entry name" value="Hemerythrin-like_sf"/>
</dbReference>
<reference evidence="6 7" key="1">
    <citation type="submission" date="2018-04" db="EMBL/GenBank/DDBJ databases">
        <title>Novel Campyloabacter and Helicobacter Species and Strains.</title>
        <authorList>
            <person name="Mannion A.J."/>
            <person name="Shen Z."/>
            <person name="Fox J.G."/>
        </authorList>
    </citation>
    <scope>NUCLEOTIDE SEQUENCE [LARGE SCALE GENOMIC DNA]</scope>
    <source>
        <strain evidence="6 7">MIT 12-6600</strain>
    </source>
</reference>
<evidence type="ECO:0000313" key="6">
    <source>
        <dbReference type="EMBL" id="RDU67913.1"/>
    </source>
</evidence>
<dbReference type="RefSeq" id="WP_115570721.1">
    <property type="nucleotide sequence ID" value="NZ_NXLT01000002.1"/>
</dbReference>
<dbReference type="InterPro" id="IPR016131">
    <property type="entry name" value="Haemerythrin_Fe_BS"/>
</dbReference>
<gene>
    <name evidence="6" type="ORF">CQA54_03050</name>
</gene>
<evidence type="ECO:0000256" key="4">
    <source>
        <dbReference type="ARBA" id="ARBA00023004"/>
    </source>
</evidence>
<evidence type="ECO:0000256" key="3">
    <source>
        <dbReference type="ARBA" id="ARBA00022723"/>
    </source>
</evidence>
<keyword evidence="2" id="KW-0813">Transport</keyword>
<dbReference type="NCBIfam" id="TIGR02481">
    <property type="entry name" value="hemeryth_dom"/>
    <property type="match status" value="1"/>
</dbReference>
<dbReference type="EMBL" id="NXLT01000002">
    <property type="protein sequence ID" value="RDU67913.1"/>
    <property type="molecule type" value="Genomic_DNA"/>
</dbReference>
<dbReference type="PANTHER" id="PTHR37164">
    <property type="entry name" value="BACTERIOHEMERYTHRIN"/>
    <property type="match status" value="1"/>
</dbReference>
<dbReference type="Proteomes" id="UP000256514">
    <property type="component" value="Unassembled WGS sequence"/>
</dbReference>
<dbReference type="InterPro" id="IPR012827">
    <property type="entry name" value="Hemerythrin_metal-bd"/>
</dbReference>